<feature type="non-terminal residue" evidence="2">
    <location>
        <position position="1"/>
    </location>
</feature>
<dbReference type="Pfam" id="PF13517">
    <property type="entry name" value="FG-GAP_3"/>
    <property type="match status" value="3"/>
</dbReference>
<reference evidence="2 3" key="1">
    <citation type="submission" date="2020-04" db="EMBL/GenBank/DDBJ databases">
        <authorList>
            <person name="Liu S."/>
        </authorList>
    </citation>
    <scope>NUCLEOTIDE SEQUENCE [LARGE SCALE GENOMIC DNA]</scope>
    <source>
        <strain evidence="2 3">CGMCC 1.15091</strain>
    </source>
</reference>
<evidence type="ECO:0000256" key="1">
    <source>
        <dbReference type="ARBA" id="ARBA00022729"/>
    </source>
</evidence>
<keyword evidence="3" id="KW-1185">Reference proteome</keyword>
<keyword evidence="1" id="KW-0732">Signal</keyword>
<dbReference type="EMBL" id="JAAZSR010000012">
    <property type="protein sequence ID" value="NKX49340.1"/>
    <property type="molecule type" value="Genomic_DNA"/>
</dbReference>
<dbReference type="InterPro" id="IPR013517">
    <property type="entry name" value="FG-GAP"/>
</dbReference>
<name>A0ABX1JML7_9MICC</name>
<protein>
    <submittedName>
        <fullName evidence="2">Lysozyme M1</fullName>
    </submittedName>
</protein>
<dbReference type="InterPro" id="IPR028994">
    <property type="entry name" value="Integrin_alpha_N"/>
</dbReference>
<dbReference type="Proteomes" id="UP000523795">
    <property type="component" value="Unassembled WGS sequence"/>
</dbReference>
<accession>A0ABX1JML7</accession>
<evidence type="ECO:0000313" key="2">
    <source>
        <dbReference type="EMBL" id="NKX49340.1"/>
    </source>
</evidence>
<dbReference type="SUPFAM" id="SSF69318">
    <property type="entry name" value="Integrin alpha N-terminal domain"/>
    <property type="match status" value="1"/>
</dbReference>
<dbReference type="PANTHER" id="PTHR46580">
    <property type="entry name" value="SENSOR KINASE-RELATED"/>
    <property type="match status" value="1"/>
</dbReference>
<proteinExistence type="predicted"/>
<sequence length="424" mass="44763">WDKFRSILVPGDVTGDGRRDVVAPLADGTAWAFPGRGTGKFGSRTKIASGRGGYNQLAAPGDFSGDGKAGVLGRRADGSLWVLRGTGKAALNGTFAAAKQVAPKGWDKFSQILGLGDNNRDGKPDGVTTLPDGALGFFAGSRMEEPRGVKDRVRAGQSVWATYDLVVAAGDLNGDDAPDLLARKSDGSLWFAPGNGDGTYGARTKIGNSGWNKFNLLIGARDYDGDGHNDILARGQKGSLWLSRGTGRVAGGEPVFRTKVQIGRSGWNKFTHLMGAGDVNRDGRQDLVAVQGDGAVYLYAGTGTGRTGTKSRIESGWRSYNRMAATGDYTGDGTGDLVARKADGSLWLLSGYKTYSAANGWFAAERKIAPAGWDKFNRILGAGRFNGDGKPDLLVTKPDGPGWSFAGTHFEHSGLWPRKAAGRL</sequence>
<evidence type="ECO:0000313" key="3">
    <source>
        <dbReference type="Proteomes" id="UP000523795"/>
    </source>
</evidence>
<dbReference type="Gene3D" id="2.115.10.10">
    <property type="entry name" value="Tachylectin 2"/>
    <property type="match status" value="1"/>
</dbReference>
<comment type="caution">
    <text evidence="2">The sequence shown here is derived from an EMBL/GenBank/DDBJ whole genome shotgun (WGS) entry which is preliminary data.</text>
</comment>
<organism evidence="2 3">
    <name type="scientific">Arthrobacter deserti</name>
    <dbReference type="NCBI Taxonomy" id="1742687"/>
    <lineage>
        <taxon>Bacteria</taxon>
        <taxon>Bacillati</taxon>
        <taxon>Actinomycetota</taxon>
        <taxon>Actinomycetes</taxon>
        <taxon>Micrococcales</taxon>
        <taxon>Micrococcaceae</taxon>
        <taxon>Arthrobacter</taxon>
    </lineage>
</organism>
<gene>
    <name evidence="2" type="ORF">HER39_01835</name>
</gene>
<dbReference type="Gene3D" id="2.130.10.130">
    <property type="entry name" value="Integrin alpha, N-terminal"/>
    <property type="match status" value="1"/>
</dbReference>
<dbReference type="PANTHER" id="PTHR46580:SF4">
    <property type="entry name" value="ATP_GTP-BINDING PROTEIN"/>
    <property type="match status" value="1"/>
</dbReference>